<dbReference type="GO" id="GO:0016020">
    <property type="term" value="C:membrane"/>
    <property type="evidence" value="ECO:0007669"/>
    <property type="project" value="UniProtKB-SubCell"/>
</dbReference>
<dbReference type="Pfam" id="PF01594">
    <property type="entry name" value="AI-2E_transport"/>
    <property type="match status" value="1"/>
</dbReference>
<keyword evidence="4 7" id="KW-1133">Transmembrane helix</keyword>
<dbReference type="Proteomes" id="UP000514713">
    <property type="component" value="Chromosome"/>
</dbReference>
<evidence type="ECO:0000256" key="4">
    <source>
        <dbReference type="ARBA" id="ARBA00022989"/>
    </source>
</evidence>
<feature type="transmembrane region" description="Helical" evidence="7">
    <location>
        <begin position="147"/>
        <end position="172"/>
    </location>
</feature>
<comment type="similarity">
    <text evidence="2">Belongs to the autoinducer-2 exporter (AI-2E) (TC 2.A.86) family.</text>
</comment>
<dbReference type="GO" id="GO:0055085">
    <property type="term" value="P:transmembrane transport"/>
    <property type="evidence" value="ECO:0007669"/>
    <property type="project" value="TreeGrafter"/>
</dbReference>
<evidence type="ECO:0000256" key="7">
    <source>
        <dbReference type="SAM" id="Phobius"/>
    </source>
</evidence>
<gene>
    <name evidence="8" type="ORF">HUN01_20555</name>
</gene>
<feature type="transmembrane region" description="Helical" evidence="7">
    <location>
        <begin position="292"/>
        <end position="316"/>
    </location>
</feature>
<comment type="subcellular location">
    <subcellularLocation>
        <location evidence="1">Membrane</location>
        <topology evidence="1">Multi-pass membrane protein</topology>
    </subcellularLocation>
</comment>
<dbReference type="KEGG" id="ned:HUN01_20555"/>
<feature type="transmembrane region" description="Helical" evidence="7">
    <location>
        <begin position="220"/>
        <end position="238"/>
    </location>
</feature>
<feature type="compositionally biased region" description="Basic and acidic residues" evidence="6">
    <location>
        <begin position="368"/>
        <end position="383"/>
    </location>
</feature>
<keyword evidence="9" id="KW-1185">Reference proteome</keyword>
<dbReference type="AlphaFoldDB" id="A0A7D7QAJ5"/>
<evidence type="ECO:0000313" key="9">
    <source>
        <dbReference type="Proteomes" id="UP000514713"/>
    </source>
</evidence>
<reference evidence="9" key="1">
    <citation type="submission" date="2020-06" db="EMBL/GenBank/DDBJ databases">
        <title>Nostoc edaphicum CCNP1411 genome.</title>
        <authorList>
            <person name="Fidor A."/>
            <person name="Grabski M."/>
            <person name="Gawor J."/>
            <person name="Gromadka R."/>
            <person name="Wegrzyn G."/>
            <person name="Mazur-Marzec H."/>
        </authorList>
    </citation>
    <scope>NUCLEOTIDE SEQUENCE [LARGE SCALE GENOMIC DNA]</scope>
    <source>
        <strain evidence="9">CCNP1411</strain>
    </source>
</reference>
<dbReference type="EMBL" id="CP054698">
    <property type="protein sequence ID" value="QMS89857.1"/>
    <property type="molecule type" value="Genomic_DNA"/>
</dbReference>
<name>A0A7D7QAJ5_9NOSO</name>
<evidence type="ECO:0000256" key="3">
    <source>
        <dbReference type="ARBA" id="ARBA00022692"/>
    </source>
</evidence>
<feature type="region of interest" description="Disordered" evidence="6">
    <location>
        <begin position="354"/>
        <end position="383"/>
    </location>
</feature>
<dbReference type="InterPro" id="IPR002549">
    <property type="entry name" value="AI-2E-like"/>
</dbReference>
<keyword evidence="3 7" id="KW-0812">Transmembrane</keyword>
<dbReference type="PANTHER" id="PTHR21716:SF62">
    <property type="entry name" value="TRANSPORT PROTEIN YDBI-RELATED"/>
    <property type="match status" value="1"/>
</dbReference>
<accession>A0A7D7QAJ5</accession>
<sequence>MNLGQWIGLIAIVLSLYILWQIREVLLLMFAAVVLATTLNRLAKRFQSFGMKRGFAVLLAVAIFLAGVVGFFWLIVPPFAQQFQELTNQVPKGFERFNGWLDALRTRIPDELVPYIPDINSLIQQAQPFVNRVLGNSFAFVSGSLEVVLKILLVLVLTGMILVDPLAYRKVFIRLFPSFYRRRVEGILNKCEVSLGGWITGAFIAMFVVALMSLVGLSVLGIKAALALAILAGFLNLIPNLGPTMSVVPAMAIALLDDPWKVVAVLILYVVIQQVESSFITPIVMAQQVSLLPAVTLIAQLFFVTFFGFLGLFLALPLTVVAKIWLQEVLIKDVLDEWGNNHRKETEFVIVSESPGADDNWTSENSDINEKPSIDDDILKQED</sequence>
<feature type="transmembrane region" description="Helical" evidence="7">
    <location>
        <begin position="6"/>
        <end position="35"/>
    </location>
</feature>
<keyword evidence="5 7" id="KW-0472">Membrane</keyword>
<evidence type="ECO:0000256" key="1">
    <source>
        <dbReference type="ARBA" id="ARBA00004141"/>
    </source>
</evidence>
<evidence type="ECO:0000313" key="8">
    <source>
        <dbReference type="EMBL" id="QMS89857.1"/>
    </source>
</evidence>
<organism evidence="8 9">
    <name type="scientific">Nostoc edaphicum CCNP1411</name>
    <dbReference type="NCBI Taxonomy" id="1472755"/>
    <lineage>
        <taxon>Bacteria</taxon>
        <taxon>Bacillati</taxon>
        <taxon>Cyanobacteriota</taxon>
        <taxon>Cyanophyceae</taxon>
        <taxon>Nostocales</taxon>
        <taxon>Nostocaceae</taxon>
        <taxon>Nostoc</taxon>
    </lineage>
</organism>
<proteinExistence type="inferred from homology"/>
<dbReference type="RefSeq" id="WP_181927752.1">
    <property type="nucleotide sequence ID" value="NZ_CP054698.1"/>
</dbReference>
<evidence type="ECO:0000256" key="2">
    <source>
        <dbReference type="ARBA" id="ARBA00009773"/>
    </source>
</evidence>
<feature type="transmembrane region" description="Helical" evidence="7">
    <location>
        <begin position="55"/>
        <end position="76"/>
    </location>
</feature>
<feature type="transmembrane region" description="Helical" evidence="7">
    <location>
        <begin position="193"/>
        <end position="214"/>
    </location>
</feature>
<evidence type="ECO:0000256" key="6">
    <source>
        <dbReference type="SAM" id="MobiDB-lite"/>
    </source>
</evidence>
<dbReference type="PANTHER" id="PTHR21716">
    <property type="entry name" value="TRANSMEMBRANE PROTEIN"/>
    <property type="match status" value="1"/>
</dbReference>
<evidence type="ECO:0000256" key="5">
    <source>
        <dbReference type="ARBA" id="ARBA00023136"/>
    </source>
</evidence>
<protein>
    <submittedName>
        <fullName evidence="8">AI-2E family transporter</fullName>
    </submittedName>
</protein>